<dbReference type="Proteomes" id="UP000553888">
    <property type="component" value="Unassembled WGS sequence"/>
</dbReference>
<feature type="region of interest" description="Disordered" evidence="1">
    <location>
        <begin position="133"/>
        <end position="162"/>
    </location>
</feature>
<evidence type="ECO:0000256" key="2">
    <source>
        <dbReference type="SAM" id="Phobius"/>
    </source>
</evidence>
<keyword evidence="4" id="KW-1185">Reference proteome</keyword>
<evidence type="ECO:0000256" key="1">
    <source>
        <dbReference type="SAM" id="MobiDB-lite"/>
    </source>
</evidence>
<keyword evidence="2" id="KW-0812">Transmembrane</keyword>
<dbReference type="AlphaFoldDB" id="A0A852YG51"/>
<feature type="transmembrane region" description="Helical" evidence="2">
    <location>
        <begin position="102"/>
        <end position="122"/>
    </location>
</feature>
<evidence type="ECO:0000313" key="4">
    <source>
        <dbReference type="Proteomes" id="UP000553888"/>
    </source>
</evidence>
<keyword evidence="2" id="KW-1133">Transmembrane helix</keyword>
<accession>A0A852YG51</accession>
<dbReference type="RefSeq" id="WP_179566560.1">
    <property type="nucleotide sequence ID" value="NZ_JACBZY010000001.1"/>
</dbReference>
<comment type="caution">
    <text evidence="3">The sequence shown here is derived from an EMBL/GenBank/DDBJ whole genome shotgun (WGS) entry which is preliminary data.</text>
</comment>
<feature type="transmembrane region" description="Helical" evidence="2">
    <location>
        <begin position="77"/>
        <end position="96"/>
    </location>
</feature>
<feature type="transmembrane region" description="Helical" evidence="2">
    <location>
        <begin position="44"/>
        <end position="65"/>
    </location>
</feature>
<reference evidence="3 4" key="1">
    <citation type="submission" date="2020-07" db="EMBL/GenBank/DDBJ databases">
        <title>Sequencing the genomes of 1000 actinobacteria strains.</title>
        <authorList>
            <person name="Klenk H.-P."/>
        </authorList>
    </citation>
    <scope>NUCLEOTIDE SEQUENCE [LARGE SCALE GENOMIC DNA]</scope>
    <source>
        <strain evidence="3 4">DSM 23141</strain>
    </source>
</reference>
<evidence type="ECO:0000313" key="3">
    <source>
        <dbReference type="EMBL" id="NYG98777.1"/>
    </source>
</evidence>
<name>A0A852YG51_9MICO</name>
<organism evidence="3 4">
    <name type="scientific">Schumannella luteola</name>
    <dbReference type="NCBI Taxonomy" id="472059"/>
    <lineage>
        <taxon>Bacteria</taxon>
        <taxon>Bacillati</taxon>
        <taxon>Actinomycetota</taxon>
        <taxon>Actinomycetes</taxon>
        <taxon>Micrococcales</taxon>
        <taxon>Microbacteriaceae</taxon>
        <taxon>Schumannella</taxon>
    </lineage>
</organism>
<feature type="transmembrane region" description="Helical" evidence="2">
    <location>
        <begin position="12"/>
        <end position="38"/>
    </location>
</feature>
<dbReference type="EMBL" id="JACBZY010000001">
    <property type="protein sequence ID" value="NYG98777.1"/>
    <property type="molecule type" value="Genomic_DNA"/>
</dbReference>
<proteinExistence type="predicted"/>
<gene>
    <name evidence="3" type="ORF">BJ979_001403</name>
</gene>
<keyword evidence="2" id="KW-0472">Membrane</keyword>
<protein>
    <submittedName>
        <fullName evidence="3">Uncharacterized protein</fullName>
    </submittedName>
</protein>
<feature type="compositionally biased region" description="Gly residues" evidence="1">
    <location>
        <begin position="149"/>
        <end position="162"/>
    </location>
</feature>
<sequence length="162" mass="16466">MNRQHRPPVVTVAVVLLAGEALVALAGTIWVVVGLIAGGADSLASAWALLVLAVLATVALAGLAVATLRGRAWARTAVIVTQLLTILVGVSALWGAGSQPEIGWPLILVGVALFALMQVPAVRHHLRLRGDGTVRVEPGQQEADDAGPNGRGSGGTGTGRRG</sequence>